<feature type="non-terminal residue" evidence="1">
    <location>
        <position position="1"/>
    </location>
</feature>
<dbReference type="PANTHER" id="PTHR31751">
    <property type="entry name" value="SI:CH211-108C17.2-RELATED-RELATED"/>
    <property type="match status" value="1"/>
</dbReference>
<dbReference type="PANTHER" id="PTHR31751:SF44">
    <property type="entry name" value="SI:CH211-211K8.4-RELATED"/>
    <property type="match status" value="1"/>
</dbReference>
<organism evidence="1">
    <name type="scientific">Ixodes ricinus</name>
    <name type="common">Common tick</name>
    <name type="synonym">Acarus ricinus</name>
    <dbReference type="NCBI Taxonomy" id="34613"/>
    <lineage>
        <taxon>Eukaryota</taxon>
        <taxon>Metazoa</taxon>
        <taxon>Ecdysozoa</taxon>
        <taxon>Arthropoda</taxon>
        <taxon>Chelicerata</taxon>
        <taxon>Arachnida</taxon>
        <taxon>Acari</taxon>
        <taxon>Parasitiformes</taxon>
        <taxon>Ixodida</taxon>
        <taxon>Ixodoidea</taxon>
        <taxon>Ixodidae</taxon>
        <taxon>Ixodinae</taxon>
        <taxon>Ixodes</taxon>
    </lineage>
</organism>
<reference evidence="1" key="1">
    <citation type="journal article" date="2015" name="Sci. Rep.">
        <title>Tissue- and time-dependent transcription in Ixodes ricinus salivary glands and midguts when blood feeding on the vertebrate host.</title>
        <authorList>
            <person name="Kotsyfakis M."/>
            <person name="Schwarz A."/>
            <person name="Erhart J."/>
            <person name="Ribeiro J.M."/>
        </authorList>
    </citation>
    <scope>NUCLEOTIDE SEQUENCE</scope>
    <source>
        <tissue evidence="1">Salivary gland and midgut</tissue>
    </source>
</reference>
<name>V5HFK6_IXORI</name>
<proteinExistence type="evidence at transcript level"/>
<protein>
    <submittedName>
        <fullName evidence="1">Uncharacterized protein</fullName>
    </submittedName>
</protein>
<dbReference type="EMBL" id="GANP01010501">
    <property type="protein sequence ID" value="JAB73967.1"/>
    <property type="molecule type" value="mRNA"/>
</dbReference>
<evidence type="ECO:0000313" key="1">
    <source>
        <dbReference type="EMBL" id="JAB73967.1"/>
    </source>
</evidence>
<sequence length="199" mass="22639">AYKRFAAITTQRLLLRDLEHVSPAGQTYNLESYHSTLTRFAPKSVAFKPGMMLARTRLAALHHNENSTRSQALTRDGRLKWKRRMQRAKKGIETVKKEKTKPTYAYVGALLHEVVACCNESSSFKEALEKTRQEEVLPMAALYPRLPKEQLSYPLVRSPERGTESRCTSGRETFSLFYEQRMLAKLAGFQRPGDPTSSG</sequence>
<accession>V5HFK6</accession>
<dbReference type="AlphaFoldDB" id="V5HFK6"/>